<dbReference type="InterPro" id="IPR050452">
    <property type="entry name" value="Metacaspase"/>
</dbReference>
<dbReference type="GO" id="GO:0006915">
    <property type="term" value="P:apoptotic process"/>
    <property type="evidence" value="ECO:0007669"/>
    <property type="project" value="UniProtKB-KW"/>
</dbReference>
<accession>A0A0C3BPY3</accession>
<evidence type="ECO:0000313" key="6">
    <source>
        <dbReference type="EMBL" id="KIM33521.1"/>
    </source>
</evidence>
<dbReference type="PANTHER" id="PTHR48104:SF30">
    <property type="entry name" value="METACASPASE-1"/>
    <property type="match status" value="1"/>
</dbReference>
<evidence type="ECO:0000313" key="7">
    <source>
        <dbReference type="Proteomes" id="UP000054097"/>
    </source>
</evidence>
<dbReference type="STRING" id="933852.A0A0C3BPY3"/>
<feature type="compositionally biased region" description="Gly residues" evidence="4">
    <location>
        <begin position="1"/>
        <end position="24"/>
    </location>
</feature>
<sequence>MPGGGYPMPGGGGGGYPMPGGGYPGGPPPPNNDYPRGPGYDNNAGYHGGPPGAPSGGTSSWNPRHGPPPAVTPGGYAPPGGAPPTTNGYPGAPGGNWVGGDQSHGAFYSAPMGQPHMPPTTPQQSPYGSQGYNGAPPRQQQYQYSQCTGKKKALCIGINYHGQSGELRGCINDALNMKTFLMRRFGYKSDDMVMLLDNATNPRQLPTRDNIMAAMQWLVRGAQPNDSLWFHYSGHGGQTKDRDGDEEDGHDEVIYPLDHEVAGHIVDDDMYEIMVRGLPIGCRLTAIFDSCHSGSVLDLPYIYSTEGKIKEPNQALEAGKGAMQAISAYSKGDMGGVFKAGMGIFKTATGGQSKATKIARETRTSEADVIQWSGCKDSQTSADATEAGKATGAMSFAFITSMDAQPNQTYQQLLVSIREILRNKYEQKPQLSCSHPMDTSILFIA</sequence>
<comment type="similarity">
    <text evidence="1">Belongs to the peptidase C14B family.</text>
</comment>
<dbReference type="SUPFAM" id="SSF52129">
    <property type="entry name" value="Caspase-like"/>
    <property type="match status" value="1"/>
</dbReference>
<evidence type="ECO:0000259" key="5">
    <source>
        <dbReference type="Pfam" id="PF00656"/>
    </source>
</evidence>
<dbReference type="GO" id="GO:0004197">
    <property type="term" value="F:cysteine-type endopeptidase activity"/>
    <property type="evidence" value="ECO:0007669"/>
    <property type="project" value="InterPro"/>
</dbReference>
<feature type="domain" description="Peptidase C14 caspase" evidence="5">
    <location>
        <begin position="150"/>
        <end position="436"/>
    </location>
</feature>
<feature type="region of interest" description="Disordered" evidence="4">
    <location>
        <begin position="1"/>
        <end position="140"/>
    </location>
</feature>
<keyword evidence="2" id="KW-0053">Apoptosis</keyword>
<dbReference type="HOGENOM" id="CLU_029389_0_2_1"/>
<dbReference type="EMBL" id="KN824278">
    <property type="protein sequence ID" value="KIM33521.1"/>
    <property type="molecule type" value="Genomic_DNA"/>
</dbReference>
<dbReference type="InterPro" id="IPR029030">
    <property type="entry name" value="Caspase-like_dom_sf"/>
</dbReference>
<evidence type="ECO:0000256" key="1">
    <source>
        <dbReference type="ARBA" id="ARBA00009005"/>
    </source>
</evidence>
<dbReference type="Gene3D" id="3.40.50.12660">
    <property type="match status" value="1"/>
</dbReference>
<proteinExistence type="inferred from homology"/>
<protein>
    <recommendedName>
        <fullName evidence="5">Peptidase C14 caspase domain-containing protein</fullName>
    </recommendedName>
</protein>
<name>A0A0C3BPY3_SERVB</name>
<dbReference type="AlphaFoldDB" id="A0A0C3BPY3"/>
<dbReference type="Proteomes" id="UP000054097">
    <property type="component" value="Unassembled WGS sequence"/>
</dbReference>
<keyword evidence="3" id="KW-0788">Thiol protease</keyword>
<reference evidence="6 7" key="1">
    <citation type="submission" date="2014-04" db="EMBL/GenBank/DDBJ databases">
        <authorList>
            <consortium name="DOE Joint Genome Institute"/>
            <person name="Kuo A."/>
            <person name="Zuccaro A."/>
            <person name="Kohler A."/>
            <person name="Nagy L.G."/>
            <person name="Floudas D."/>
            <person name="Copeland A."/>
            <person name="Barry K.W."/>
            <person name="Cichocki N."/>
            <person name="Veneault-Fourrey C."/>
            <person name="LaButti K."/>
            <person name="Lindquist E.A."/>
            <person name="Lipzen A."/>
            <person name="Lundell T."/>
            <person name="Morin E."/>
            <person name="Murat C."/>
            <person name="Sun H."/>
            <person name="Tunlid A."/>
            <person name="Henrissat B."/>
            <person name="Grigoriev I.V."/>
            <person name="Hibbett D.S."/>
            <person name="Martin F."/>
            <person name="Nordberg H.P."/>
            <person name="Cantor M.N."/>
            <person name="Hua S.X."/>
        </authorList>
    </citation>
    <scope>NUCLEOTIDE SEQUENCE [LARGE SCALE GENOMIC DNA]</scope>
    <source>
        <strain evidence="6 7">MAFF 305830</strain>
    </source>
</reference>
<reference evidence="7" key="2">
    <citation type="submission" date="2015-01" db="EMBL/GenBank/DDBJ databases">
        <title>Evolutionary Origins and Diversification of the Mycorrhizal Mutualists.</title>
        <authorList>
            <consortium name="DOE Joint Genome Institute"/>
            <consortium name="Mycorrhizal Genomics Consortium"/>
            <person name="Kohler A."/>
            <person name="Kuo A."/>
            <person name="Nagy L.G."/>
            <person name="Floudas D."/>
            <person name="Copeland A."/>
            <person name="Barry K.W."/>
            <person name="Cichocki N."/>
            <person name="Veneault-Fourrey C."/>
            <person name="LaButti K."/>
            <person name="Lindquist E.A."/>
            <person name="Lipzen A."/>
            <person name="Lundell T."/>
            <person name="Morin E."/>
            <person name="Murat C."/>
            <person name="Riley R."/>
            <person name="Ohm R."/>
            <person name="Sun H."/>
            <person name="Tunlid A."/>
            <person name="Henrissat B."/>
            <person name="Grigoriev I.V."/>
            <person name="Hibbett D.S."/>
            <person name="Martin F."/>
        </authorList>
    </citation>
    <scope>NUCLEOTIDE SEQUENCE [LARGE SCALE GENOMIC DNA]</scope>
    <source>
        <strain evidence="7">MAFF 305830</strain>
    </source>
</reference>
<feature type="compositionally biased region" description="Polar residues" evidence="4">
    <location>
        <begin position="122"/>
        <end position="140"/>
    </location>
</feature>
<evidence type="ECO:0000256" key="3">
    <source>
        <dbReference type="ARBA" id="ARBA00022807"/>
    </source>
</evidence>
<dbReference type="Pfam" id="PF00656">
    <property type="entry name" value="Peptidase_C14"/>
    <property type="match status" value="1"/>
</dbReference>
<dbReference type="InterPro" id="IPR011600">
    <property type="entry name" value="Pept_C14_caspase"/>
</dbReference>
<dbReference type="GO" id="GO:0005737">
    <property type="term" value="C:cytoplasm"/>
    <property type="evidence" value="ECO:0007669"/>
    <property type="project" value="TreeGrafter"/>
</dbReference>
<evidence type="ECO:0000256" key="2">
    <source>
        <dbReference type="ARBA" id="ARBA00022703"/>
    </source>
</evidence>
<keyword evidence="3" id="KW-0645">Protease</keyword>
<keyword evidence="3" id="KW-0378">Hydrolase</keyword>
<organism evidence="6 7">
    <name type="scientific">Serendipita vermifera MAFF 305830</name>
    <dbReference type="NCBI Taxonomy" id="933852"/>
    <lineage>
        <taxon>Eukaryota</taxon>
        <taxon>Fungi</taxon>
        <taxon>Dikarya</taxon>
        <taxon>Basidiomycota</taxon>
        <taxon>Agaricomycotina</taxon>
        <taxon>Agaricomycetes</taxon>
        <taxon>Sebacinales</taxon>
        <taxon>Serendipitaceae</taxon>
        <taxon>Serendipita</taxon>
    </lineage>
</organism>
<dbReference type="GO" id="GO:0006508">
    <property type="term" value="P:proteolysis"/>
    <property type="evidence" value="ECO:0007669"/>
    <property type="project" value="InterPro"/>
</dbReference>
<gene>
    <name evidence="6" type="ORF">M408DRAFT_60988</name>
</gene>
<dbReference type="OrthoDB" id="3223806at2759"/>
<dbReference type="PANTHER" id="PTHR48104">
    <property type="entry name" value="METACASPASE-4"/>
    <property type="match status" value="1"/>
</dbReference>
<evidence type="ECO:0000256" key="4">
    <source>
        <dbReference type="SAM" id="MobiDB-lite"/>
    </source>
</evidence>
<keyword evidence="7" id="KW-1185">Reference proteome</keyword>